<organism evidence="1 2">
    <name type="scientific">Paenibacillus turicensis</name>
    <dbReference type="NCBI Taxonomy" id="160487"/>
    <lineage>
        <taxon>Bacteria</taxon>
        <taxon>Bacillati</taxon>
        <taxon>Bacillota</taxon>
        <taxon>Bacilli</taxon>
        <taxon>Bacillales</taxon>
        <taxon>Paenibacillaceae</taxon>
        <taxon>Paenibacillus</taxon>
    </lineage>
</organism>
<comment type="caution">
    <text evidence="1">The sequence shown here is derived from an EMBL/GenBank/DDBJ whole genome shotgun (WGS) entry which is preliminary data.</text>
</comment>
<dbReference type="Proteomes" id="UP001519272">
    <property type="component" value="Unassembled WGS sequence"/>
</dbReference>
<keyword evidence="2" id="KW-1185">Reference proteome</keyword>
<gene>
    <name evidence="1" type="ORF">J2Z32_000311</name>
</gene>
<accession>A0ABS4FM93</accession>
<dbReference type="RefSeq" id="WP_210087369.1">
    <property type="nucleotide sequence ID" value="NZ_JAGGKG010000001.1"/>
</dbReference>
<name>A0ABS4FM93_9BACL</name>
<sequence>MRITEIDLEIEDIEWYGIDSNGRIAQFTSGGSKMVPEFICESRERLDSVCVFFDNLKPNNIHKVSFNEKVTKFLKEDYLEECKIISQKGLYCYDISDEQDNKGEYMLICRPSCELLISDLPENLQSALLNYKIANTNFNINETIMIEKEPITMLELSTSQETW</sequence>
<reference evidence="1 2" key="1">
    <citation type="submission" date="2021-03" db="EMBL/GenBank/DDBJ databases">
        <title>Genomic Encyclopedia of Type Strains, Phase IV (KMG-IV): sequencing the most valuable type-strain genomes for metagenomic binning, comparative biology and taxonomic classification.</title>
        <authorList>
            <person name="Goeker M."/>
        </authorList>
    </citation>
    <scope>NUCLEOTIDE SEQUENCE [LARGE SCALE GENOMIC DNA]</scope>
    <source>
        <strain evidence="1 2">DSM 14349</strain>
    </source>
</reference>
<dbReference type="EMBL" id="JAGGKG010000001">
    <property type="protein sequence ID" value="MBP1903699.1"/>
    <property type="molecule type" value="Genomic_DNA"/>
</dbReference>
<proteinExistence type="predicted"/>
<evidence type="ECO:0000313" key="1">
    <source>
        <dbReference type="EMBL" id="MBP1903699.1"/>
    </source>
</evidence>
<evidence type="ECO:0000313" key="2">
    <source>
        <dbReference type="Proteomes" id="UP001519272"/>
    </source>
</evidence>
<protein>
    <submittedName>
        <fullName evidence="1">Uncharacterized protein</fullName>
    </submittedName>
</protein>